<gene>
    <name evidence="1" type="ordered locus">NOCYR_4006</name>
</gene>
<proteinExistence type="predicted"/>
<sequence length="30" mass="3081">MLGLLVNVLIDPAAIPVPGFISIQSTPCNS</sequence>
<protein>
    <submittedName>
        <fullName evidence="1">Uncharacterized protein</fullName>
    </submittedName>
</protein>
<dbReference type="KEGG" id="ncy:NOCYR_4006"/>
<dbReference type="AlphaFoldDB" id="H6R748"/>
<accession>H6R748</accession>
<keyword evidence="2" id="KW-1185">Reference proteome</keyword>
<dbReference type="Proteomes" id="UP000008190">
    <property type="component" value="Chromosome"/>
</dbReference>
<name>H6R748_NOCCG</name>
<dbReference type="EMBL" id="FO082843">
    <property type="protein sequence ID" value="CCF64767.1"/>
    <property type="molecule type" value="Genomic_DNA"/>
</dbReference>
<organism evidence="1 2">
    <name type="scientific">Nocardia cyriacigeorgica (strain GUH-2)</name>
    <dbReference type="NCBI Taxonomy" id="1127134"/>
    <lineage>
        <taxon>Bacteria</taxon>
        <taxon>Bacillati</taxon>
        <taxon>Actinomycetota</taxon>
        <taxon>Actinomycetes</taxon>
        <taxon>Mycobacteriales</taxon>
        <taxon>Nocardiaceae</taxon>
        <taxon>Nocardia</taxon>
    </lineage>
</organism>
<dbReference type="HOGENOM" id="CLU_3404560_0_0_11"/>
<evidence type="ECO:0000313" key="1">
    <source>
        <dbReference type="EMBL" id="CCF64767.1"/>
    </source>
</evidence>
<reference evidence="1 2" key="1">
    <citation type="journal article" date="2012" name="J. Bacteriol.">
        <title>Genome sequence of the human- and animal-pathogenic strain Nocardia cyriacigeorgica GUH-2.</title>
        <authorList>
            <person name="Zoropogui A."/>
            <person name="Pujic P."/>
            <person name="Normand P."/>
            <person name="Barbe V."/>
            <person name="Beaman B."/>
            <person name="Beaman L."/>
            <person name="Boiron P."/>
            <person name="Colinon C."/>
            <person name="Deredjian A."/>
            <person name="Graindorge A."/>
            <person name="Mangenot S."/>
            <person name="Nazaret S."/>
            <person name="Neto M."/>
            <person name="Petit S."/>
            <person name="Roche D."/>
            <person name="Vallenet D."/>
            <person name="Rodriguez-Nava V."/>
            <person name="Richard Y."/>
            <person name="Cournoyer B."/>
            <person name="Blaha D."/>
        </authorList>
    </citation>
    <scope>NUCLEOTIDE SEQUENCE [LARGE SCALE GENOMIC DNA]</scope>
    <source>
        <strain evidence="1 2">GUH-2</strain>
    </source>
</reference>
<evidence type="ECO:0000313" key="2">
    <source>
        <dbReference type="Proteomes" id="UP000008190"/>
    </source>
</evidence>